<dbReference type="InParanoid" id="D2W3X0"/>
<sequence length="271" mass="31122">MFQGHYGPAGLLFFIRNHSIPLSWLILSTQWIDVVFYTSAILCEKLFDSQIDSCPYKPWICGEYATYNVDLMRKGRVTPMDFSIDYTHSILGVFILSLVYSMIYWIYSKVSGKKKVDSLGKIVFIMFLGAFSHWILDFLVHRKDLLAFFPISNWKGGLGWWDYPNEYVFCLETFLVLLGCVGILIGKAKRGQKLTSARFLLSFGLYLSISVILTYVAVFDDAKKHQENVDKVVHGSIVKNGPDLLVLFTYFVSATLGYFMEEQQQIVQKKD</sequence>
<dbReference type="KEGG" id="ngr:NAEGRDRAFT_76096"/>
<keyword evidence="1" id="KW-0812">Transmembrane</keyword>
<dbReference type="Pfam" id="PF04307">
    <property type="entry name" value="YdjM"/>
    <property type="match status" value="1"/>
</dbReference>
<dbReference type="InterPro" id="IPR007404">
    <property type="entry name" value="YdjM-like"/>
</dbReference>
<feature type="transmembrane region" description="Helical" evidence="1">
    <location>
        <begin position="244"/>
        <end position="260"/>
    </location>
</feature>
<name>D2W3X0_NAEGR</name>
<dbReference type="Proteomes" id="UP000006671">
    <property type="component" value="Unassembled WGS sequence"/>
</dbReference>
<feature type="transmembrane region" description="Helical" evidence="1">
    <location>
        <begin position="86"/>
        <end position="107"/>
    </location>
</feature>
<feature type="transmembrane region" description="Helical" evidence="1">
    <location>
        <begin position="119"/>
        <end position="136"/>
    </location>
</feature>
<dbReference type="VEuPathDB" id="AmoebaDB:NAEGRDRAFT_76096"/>
<dbReference type="AlphaFoldDB" id="D2W3X0"/>
<keyword evidence="3" id="KW-1185">Reference proteome</keyword>
<organism evidence="3">
    <name type="scientific">Naegleria gruberi</name>
    <name type="common">Amoeba</name>
    <dbReference type="NCBI Taxonomy" id="5762"/>
    <lineage>
        <taxon>Eukaryota</taxon>
        <taxon>Discoba</taxon>
        <taxon>Heterolobosea</taxon>
        <taxon>Tetramitia</taxon>
        <taxon>Eutetramitia</taxon>
        <taxon>Vahlkampfiidae</taxon>
        <taxon>Naegleria</taxon>
    </lineage>
</organism>
<feature type="transmembrane region" description="Helical" evidence="1">
    <location>
        <begin position="166"/>
        <end position="185"/>
    </location>
</feature>
<evidence type="ECO:0000256" key="1">
    <source>
        <dbReference type="SAM" id="Phobius"/>
    </source>
</evidence>
<proteinExistence type="predicted"/>
<accession>D2W3X0</accession>
<evidence type="ECO:0000313" key="3">
    <source>
        <dbReference type="Proteomes" id="UP000006671"/>
    </source>
</evidence>
<feature type="transmembrane region" description="Helical" evidence="1">
    <location>
        <begin position="197"/>
        <end position="218"/>
    </location>
</feature>
<protein>
    <submittedName>
        <fullName evidence="2">Predicted protein</fullName>
    </submittedName>
</protein>
<gene>
    <name evidence="2" type="ORF">NAEGRDRAFT_76096</name>
</gene>
<dbReference type="RefSeq" id="XP_002668991.1">
    <property type="nucleotide sequence ID" value="XM_002668945.1"/>
</dbReference>
<dbReference type="EMBL" id="GG738934">
    <property type="protein sequence ID" value="EFC36247.1"/>
    <property type="molecule type" value="Genomic_DNA"/>
</dbReference>
<evidence type="ECO:0000313" key="2">
    <source>
        <dbReference type="EMBL" id="EFC36247.1"/>
    </source>
</evidence>
<keyword evidence="1" id="KW-1133">Transmembrane helix</keyword>
<dbReference type="GeneID" id="8860939"/>
<dbReference type="OrthoDB" id="10259742at2759"/>
<keyword evidence="1" id="KW-0472">Membrane</keyword>
<reference evidence="2 3" key="1">
    <citation type="journal article" date="2010" name="Cell">
        <title>The genome of Naegleria gruberi illuminates early eukaryotic versatility.</title>
        <authorList>
            <person name="Fritz-Laylin L.K."/>
            <person name="Prochnik S.E."/>
            <person name="Ginger M.L."/>
            <person name="Dacks J.B."/>
            <person name="Carpenter M.L."/>
            <person name="Field M.C."/>
            <person name="Kuo A."/>
            <person name="Paredez A."/>
            <person name="Chapman J."/>
            <person name="Pham J."/>
            <person name="Shu S."/>
            <person name="Neupane R."/>
            <person name="Cipriano M."/>
            <person name="Mancuso J."/>
            <person name="Tu H."/>
            <person name="Salamov A."/>
            <person name="Lindquist E."/>
            <person name="Shapiro H."/>
            <person name="Lucas S."/>
            <person name="Grigoriev I.V."/>
            <person name="Cande W.Z."/>
            <person name="Fulton C."/>
            <person name="Rokhsar D.S."/>
            <person name="Dawson S.C."/>
        </authorList>
    </citation>
    <scope>NUCLEOTIDE SEQUENCE [LARGE SCALE GENOMIC DNA]</scope>
    <source>
        <strain evidence="2 3">NEG-M</strain>
    </source>
</reference>